<dbReference type="SUPFAM" id="SSF47413">
    <property type="entry name" value="lambda repressor-like DNA-binding domains"/>
    <property type="match status" value="1"/>
</dbReference>
<dbReference type="EMBL" id="QBML01000051">
    <property type="protein sequence ID" value="PZO35755.1"/>
    <property type="molecule type" value="Genomic_DNA"/>
</dbReference>
<keyword evidence="3" id="KW-0238">DNA-binding</keyword>
<dbReference type="PANTHER" id="PTHR43236">
    <property type="entry name" value="ANTITOXIN HIGA1"/>
    <property type="match status" value="1"/>
</dbReference>
<organism evidence="3 4">
    <name type="scientific">Pseudanabaena frigida</name>
    <dbReference type="NCBI Taxonomy" id="945775"/>
    <lineage>
        <taxon>Bacteria</taxon>
        <taxon>Bacillati</taxon>
        <taxon>Cyanobacteriota</taxon>
        <taxon>Cyanophyceae</taxon>
        <taxon>Pseudanabaenales</taxon>
        <taxon>Pseudanabaenaceae</taxon>
        <taxon>Pseudanabaena</taxon>
    </lineage>
</organism>
<sequence length="370" mass="42763">MTEQDLSFTPEWVSPPGDTIIDAIEERDWTQAQLAERLGYTEKHVSLLINAKVPITEESAQKLSRVIGSTPEFWLRREAQYRAQLVQIEERERLQSWVPWLDRLPVKDLMKQGAIAKRRLDAKNKPEIVKELLQLFGVASPDNWETCYEQKQVAFRRTRKEQSNVGAISAWLRLGEIEAEKADVPKYNKTKFEKAVQEIRKLTVLSQAEFMPQIQRLCNEAGVILAIVPAIPCAYTSGVARWLNPHRALIQLSLYGKQNDRFWFTFFHEAAHILLHDKKDIFLDDSGNGDRLESQQEDEANAWAREFLIPSEYVAELSTLRSREDAINFAERLGIHAGIVVGRLQYDKFIDHNSKLNNLKVRLDLEIREN</sequence>
<dbReference type="PROSITE" id="PS50943">
    <property type="entry name" value="HTH_CROC1"/>
    <property type="match status" value="1"/>
</dbReference>
<evidence type="ECO:0000313" key="4">
    <source>
        <dbReference type="Proteomes" id="UP000249467"/>
    </source>
</evidence>
<comment type="caution">
    <text evidence="3">The sequence shown here is derived from an EMBL/GenBank/DDBJ whole genome shotgun (WGS) entry which is preliminary data.</text>
</comment>
<dbReference type="Pfam" id="PF06114">
    <property type="entry name" value="Peptidase_M78"/>
    <property type="match status" value="1"/>
</dbReference>
<dbReference type="Pfam" id="PF01381">
    <property type="entry name" value="HTH_3"/>
    <property type="match status" value="1"/>
</dbReference>
<reference evidence="3 4" key="1">
    <citation type="submission" date="2018-04" db="EMBL/GenBank/DDBJ databases">
        <authorList>
            <person name="Go L.Y."/>
            <person name="Mitchell J.A."/>
        </authorList>
    </citation>
    <scope>NUCLEOTIDE SEQUENCE [LARGE SCALE GENOMIC DNA]</scope>
    <source>
        <strain evidence="3">ULC066bin1</strain>
    </source>
</reference>
<dbReference type="SMART" id="SM00530">
    <property type="entry name" value="HTH_XRE"/>
    <property type="match status" value="1"/>
</dbReference>
<dbReference type="PANTHER" id="PTHR43236:SF1">
    <property type="entry name" value="BLL7220 PROTEIN"/>
    <property type="match status" value="1"/>
</dbReference>
<evidence type="ECO:0000259" key="2">
    <source>
        <dbReference type="PROSITE" id="PS50943"/>
    </source>
</evidence>
<dbReference type="InterPro" id="IPR052345">
    <property type="entry name" value="Rad_response_metalloprotease"/>
</dbReference>
<dbReference type="CDD" id="cd00093">
    <property type="entry name" value="HTH_XRE"/>
    <property type="match status" value="1"/>
</dbReference>
<dbReference type="GO" id="GO:0003677">
    <property type="term" value="F:DNA binding"/>
    <property type="evidence" value="ECO:0007669"/>
    <property type="project" value="UniProtKB-KW"/>
</dbReference>
<dbReference type="Proteomes" id="UP000249467">
    <property type="component" value="Unassembled WGS sequence"/>
</dbReference>
<comment type="similarity">
    <text evidence="1">Belongs to the short-chain fatty acyl-CoA assimilation regulator (ScfR) family.</text>
</comment>
<accession>A0A2W4XMJ7</accession>
<proteinExistence type="inferred from homology"/>
<dbReference type="Gene3D" id="1.10.10.2910">
    <property type="match status" value="1"/>
</dbReference>
<gene>
    <name evidence="3" type="ORF">DCF19_23195</name>
</gene>
<dbReference type="InterPro" id="IPR010359">
    <property type="entry name" value="IrrE_HExxH"/>
</dbReference>
<evidence type="ECO:0000313" key="3">
    <source>
        <dbReference type="EMBL" id="PZO35755.1"/>
    </source>
</evidence>
<protein>
    <submittedName>
        <fullName evidence="3">DNA-binding protein</fullName>
    </submittedName>
</protein>
<reference evidence="3 4" key="2">
    <citation type="submission" date="2018-06" db="EMBL/GenBank/DDBJ databases">
        <title>Metagenomic assembly of (sub)arctic Cyanobacteria and their associated microbiome from non-axenic cultures.</title>
        <authorList>
            <person name="Baurain D."/>
        </authorList>
    </citation>
    <scope>NUCLEOTIDE SEQUENCE [LARGE SCALE GENOMIC DNA]</scope>
    <source>
        <strain evidence="3">ULC066bin1</strain>
    </source>
</reference>
<evidence type="ECO:0000256" key="1">
    <source>
        <dbReference type="ARBA" id="ARBA00007227"/>
    </source>
</evidence>
<dbReference type="InterPro" id="IPR001387">
    <property type="entry name" value="Cro/C1-type_HTH"/>
</dbReference>
<dbReference type="Gene3D" id="1.10.260.40">
    <property type="entry name" value="lambda repressor-like DNA-binding domains"/>
    <property type="match status" value="1"/>
</dbReference>
<dbReference type="AlphaFoldDB" id="A0A2W4XMJ7"/>
<dbReference type="InterPro" id="IPR010982">
    <property type="entry name" value="Lambda_DNA-bd_dom_sf"/>
</dbReference>
<feature type="domain" description="HTH cro/C1-type" evidence="2">
    <location>
        <begin position="20"/>
        <end position="74"/>
    </location>
</feature>
<name>A0A2W4XMJ7_9CYAN</name>